<gene>
    <name evidence="4" type="ORF">CLUMA_CG001155</name>
</gene>
<protein>
    <recommendedName>
        <fullName evidence="2">NIF3-like protein 1</fullName>
    </recommendedName>
</protein>
<dbReference type="InterPro" id="IPR002678">
    <property type="entry name" value="DUF34/NIF3"/>
</dbReference>
<dbReference type="STRING" id="568069.A0A1J1HM99"/>
<evidence type="ECO:0000256" key="3">
    <source>
        <dbReference type="PIRSR" id="PIRSR602678-1"/>
    </source>
</evidence>
<feature type="binding site" evidence="3">
    <location>
        <position position="135"/>
    </location>
    <ligand>
        <name>a divalent metal cation</name>
        <dbReference type="ChEBI" id="CHEBI:60240"/>
        <label>1</label>
    </ligand>
</feature>
<dbReference type="Gene3D" id="3.40.1390.30">
    <property type="entry name" value="NIF3 (NGG1p interacting factor 3)-like"/>
    <property type="match status" value="1"/>
</dbReference>
<evidence type="ECO:0000256" key="2">
    <source>
        <dbReference type="ARBA" id="ARBA00019069"/>
    </source>
</evidence>
<name>A0A1J1HM99_9DIPT</name>
<feature type="binding site" evidence="3">
    <location>
        <position position="97"/>
    </location>
    <ligand>
        <name>a divalent metal cation</name>
        <dbReference type="ChEBI" id="CHEBI:60240"/>
        <label>1</label>
    </ligand>
</feature>
<dbReference type="GO" id="GO:0005739">
    <property type="term" value="C:mitochondrion"/>
    <property type="evidence" value="ECO:0007669"/>
    <property type="project" value="TreeGrafter"/>
</dbReference>
<feature type="binding site" evidence="3">
    <location>
        <position position="259"/>
    </location>
    <ligand>
        <name>a divalent metal cation</name>
        <dbReference type="ChEBI" id="CHEBI:60240"/>
        <label>1</label>
    </ligand>
</feature>
<dbReference type="NCBIfam" id="TIGR00486">
    <property type="entry name" value="YbgI_SA1388"/>
    <property type="match status" value="1"/>
</dbReference>
<dbReference type="Pfam" id="PF01784">
    <property type="entry name" value="DUF34_NIF3"/>
    <property type="match status" value="1"/>
</dbReference>
<dbReference type="AlphaFoldDB" id="A0A1J1HM99"/>
<accession>A0A1J1HM99</accession>
<dbReference type="PANTHER" id="PTHR13799:SF13">
    <property type="entry name" value="NIF3-LIKE PROTEIN 1"/>
    <property type="match status" value="1"/>
</dbReference>
<evidence type="ECO:0000313" key="5">
    <source>
        <dbReference type="Proteomes" id="UP000183832"/>
    </source>
</evidence>
<comment type="similarity">
    <text evidence="1">Belongs to the GTP cyclohydrolase I type 2/NIF3 family.</text>
</comment>
<dbReference type="GO" id="GO:0046872">
    <property type="term" value="F:metal ion binding"/>
    <property type="evidence" value="ECO:0007669"/>
    <property type="project" value="UniProtKB-KW"/>
</dbReference>
<dbReference type="PANTHER" id="PTHR13799">
    <property type="entry name" value="NGG1 INTERACTING FACTOR 3"/>
    <property type="match status" value="1"/>
</dbReference>
<proteinExistence type="inferred from homology"/>
<keyword evidence="3" id="KW-0479">Metal-binding</keyword>
<dbReference type="EMBL" id="CVRI01000004">
    <property type="protein sequence ID" value="CRK87353.1"/>
    <property type="molecule type" value="Genomic_DNA"/>
</dbReference>
<dbReference type="OrthoDB" id="3345469at2759"/>
<dbReference type="FunFam" id="3.40.1390.30:FF:000001">
    <property type="entry name" value="GTP cyclohydrolase 1 type 2"/>
    <property type="match status" value="1"/>
</dbReference>
<evidence type="ECO:0000256" key="1">
    <source>
        <dbReference type="ARBA" id="ARBA00006964"/>
    </source>
</evidence>
<dbReference type="Proteomes" id="UP000183832">
    <property type="component" value="Unassembled WGS sequence"/>
</dbReference>
<reference evidence="4 5" key="1">
    <citation type="submission" date="2015-04" db="EMBL/GenBank/DDBJ databases">
        <authorList>
            <person name="Syromyatnikov M.Y."/>
            <person name="Popov V.N."/>
        </authorList>
    </citation>
    <scope>NUCLEOTIDE SEQUENCE [LARGE SCALE GENOMIC DNA]</scope>
</reference>
<dbReference type="SUPFAM" id="SSF102705">
    <property type="entry name" value="NIF3 (NGG1p interacting factor 3)-like"/>
    <property type="match status" value="1"/>
</dbReference>
<sequence length="300" mass="33598">MSILHTCFRVASNQFRNHLNLKAFVGRNISTMRLPEVIDVLKDFAPLQYAEPWDNVGLLVEPSTKQEIERILLTNDLTENVLEEALMNRSNLIVVYHPPIFAGIKRLTMNDWKQRIILKCIENHIAVYSPHTSWDACPNGVTDWLAASLPVLSQKIALPNPINSNFGGGRVCMLKVEMTLDDAVRRIKAYTGMPDVRVGIAVNKTIESPIGSFAVCAGSGGSVLKEIKDPIDLFITGELSHHDALDAIHRQIHVVTLNHSNSERGYLKLFKKILQDRLHTTTKEIEISVSKVDVDPLSTY</sequence>
<organism evidence="4 5">
    <name type="scientific">Clunio marinus</name>
    <dbReference type="NCBI Taxonomy" id="568069"/>
    <lineage>
        <taxon>Eukaryota</taxon>
        <taxon>Metazoa</taxon>
        <taxon>Ecdysozoa</taxon>
        <taxon>Arthropoda</taxon>
        <taxon>Hexapoda</taxon>
        <taxon>Insecta</taxon>
        <taxon>Pterygota</taxon>
        <taxon>Neoptera</taxon>
        <taxon>Endopterygota</taxon>
        <taxon>Diptera</taxon>
        <taxon>Nematocera</taxon>
        <taxon>Chironomoidea</taxon>
        <taxon>Chironomidae</taxon>
        <taxon>Clunio</taxon>
    </lineage>
</organism>
<feature type="binding site" evidence="3">
    <location>
        <position position="263"/>
    </location>
    <ligand>
        <name>a divalent metal cation</name>
        <dbReference type="ChEBI" id="CHEBI:60240"/>
        <label>1</label>
    </ligand>
</feature>
<dbReference type="InterPro" id="IPR036069">
    <property type="entry name" value="DUF34/NIF3_sf"/>
</dbReference>
<keyword evidence="5" id="KW-1185">Reference proteome</keyword>
<evidence type="ECO:0000313" key="4">
    <source>
        <dbReference type="EMBL" id="CRK87353.1"/>
    </source>
</evidence>